<dbReference type="Pfam" id="PF20106">
    <property type="entry name" value="DUF6496"/>
    <property type="match status" value="1"/>
</dbReference>
<feature type="compositionally biased region" description="Basic and acidic residues" evidence="1">
    <location>
        <begin position="45"/>
        <end position="55"/>
    </location>
</feature>
<evidence type="ECO:0000256" key="1">
    <source>
        <dbReference type="SAM" id="MobiDB-lite"/>
    </source>
</evidence>
<feature type="compositionally biased region" description="Low complexity" evidence="1">
    <location>
        <begin position="100"/>
        <end position="116"/>
    </location>
</feature>
<dbReference type="RefSeq" id="WP_406858206.1">
    <property type="nucleotide sequence ID" value="NZ_CP157484.1"/>
</dbReference>
<evidence type="ECO:0000313" key="2">
    <source>
        <dbReference type="EMBL" id="XBO41353.1"/>
    </source>
</evidence>
<dbReference type="EMBL" id="CP157484">
    <property type="protein sequence ID" value="XBO41353.1"/>
    <property type="molecule type" value="Genomic_DNA"/>
</dbReference>
<dbReference type="AlphaFoldDB" id="A0AAU7JLQ9"/>
<name>A0AAU7JLQ9_9HYPH</name>
<feature type="compositionally biased region" description="Basic and acidic residues" evidence="1">
    <location>
        <begin position="125"/>
        <end position="136"/>
    </location>
</feature>
<feature type="compositionally biased region" description="Basic residues" evidence="1">
    <location>
        <begin position="59"/>
        <end position="68"/>
    </location>
</feature>
<proteinExistence type="predicted"/>
<reference evidence="2" key="1">
    <citation type="submission" date="2024-05" db="EMBL/GenBank/DDBJ databases">
        <authorList>
            <person name="Kim S."/>
            <person name="Heo J."/>
            <person name="Choi H."/>
            <person name="Choi Y."/>
            <person name="Kwon S.-W."/>
            <person name="Kim Y."/>
        </authorList>
    </citation>
    <scope>NUCLEOTIDE SEQUENCE</scope>
    <source>
        <strain evidence="2">KACC 23698</strain>
    </source>
</reference>
<protein>
    <submittedName>
        <fullName evidence="2">DUF6496 domain-containing protein</fullName>
    </submittedName>
</protein>
<gene>
    <name evidence="2" type="ORF">ABEG18_11530</name>
</gene>
<sequence length="151" mass="16343">MPRPSDEQKKTVERVMHEFKQGELEQPGGRKVKNPKQAIAIALHEAGESNRESPARNRAALRRTKAKEKRGETALAGKEGKAAQDRTMAKATGASPRGRASTAKSANTSAAKTAPADGGQTKADLYAEARKRDVPGRSRMSKRQLERALKA</sequence>
<feature type="compositionally biased region" description="Basic and acidic residues" evidence="1">
    <location>
        <begin position="78"/>
        <end position="88"/>
    </location>
</feature>
<organism evidence="2">
    <name type="scientific">Alsobacter sp. KACC 23698</name>
    <dbReference type="NCBI Taxonomy" id="3149229"/>
    <lineage>
        <taxon>Bacteria</taxon>
        <taxon>Pseudomonadati</taxon>
        <taxon>Pseudomonadota</taxon>
        <taxon>Alphaproteobacteria</taxon>
        <taxon>Hyphomicrobiales</taxon>
        <taxon>Alsobacteraceae</taxon>
        <taxon>Alsobacter</taxon>
    </lineage>
</organism>
<dbReference type="InterPro" id="IPR045468">
    <property type="entry name" value="DUF6496"/>
</dbReference>
<feature type="region of interest" description="Disordered" evidence="1">
    <location>
        <begin position="42"/>
        <end position="151"/>
    </location>
</feature>
<accession>A0AAU7JLQ9</accession>